<accession>A0ABP4LJG2</accession>
<keyword evidence="3" id="KW-1185">Reference proteome</keyword>
<feature type="transmembrane region" description="Helical" evidence="1">
    <location>
        <begin position="66"/>
        <end position="89"/>
    </location>
</feature>
<feature type="transmembrane region" description="Helical" evidence="1">
    <location>
        <begin position="109"/>
        <end position="129"/>
    </location>
</feature>
<feature type="transmembrane region" description="Helical" evidence="1">
    <location>
        <begin position="39"/>
        <end position="59"/>
    </location>
</feature>
<keyword evidence="1" id="KW-1133">Transmembrane helix</keyword>
<keyword evidence="1" id="KW-0812">Transmembrane</keyword>
<evidence type="ECO:0000313" key="3">
    <source>
        <dbReference type="Proteomes" id="UP001501470"/>
    </source>
</evidence>
<keyword evidence="1" id="KW-0472">Membrane</keyword>
<reference evidence="3" key="1">
    <citation type="journal article" date="2019" name="Int. J. Syst. Evol. Microbiol.">
        <title>The Global Catalogue of Microorganisms (GCM) 10K type strain sequencing project: providing services to taxonomists for standard genome sequencing and annotation.</title>
        <authorList>
            <consortium name="The Broad Institute Genomics Platform"/>
            <consortium name="The Broad Institute Genome Sequencing Center for Infectious Disease"/>
            <person name="Wu L."/>
            <person name="Ma J."/>
        </authorList>
    </citation>
    <scope>NUCLEOTIDE SEQUENCE [LARGE SCALE GENOMIC DNA]</scope>
    <source>
        <strain evidence="3">JCM 15933</strain>
    </source>
</reference>
<name>A0ABP4LJG2_9ACTN</name>
<evidence type="ECO:0000313" key="2">
    <source>
        <dbReference type="EMBL" id="GAA1525240.1"/>
    </source>
</evidence>
<organism evidence="2 3">
    <name type="scientific">Dactylosporangium maewongense</name>
    <dbReference type="NCBI Taxonomy" id="634393"/>
    <lineage>
        <taxon>Bacteria</taxon>
        <taxon>Bacillati</taxon>
        <taxon>Actinomycetota</taxon>
        <taxon>Actinomycetes</taxon>
        <taxon>Micromonosporales</taxon>
        <taxon>Micromonosporaceae</taxon>
        <taxon>Dactylosporangium</taxon>
    </lineage>
</organism>
<dbReference type="Proteomes" id="UP001501470">
    <property type="component" value="Unassembled WGS sequence"/>
</dbReference>
<comment type="caution">
    <text evidence="2">The sequence shown here is derived from an EMBL/GenBank/DDBJ whole genome shotgun (WGS) entry which is preliminary data.</text>
</comment>
<sequence>MTAGVTMLSAPHLGADYWGLRDGRAERVSYSAFELGGRALAWPAVITLLAALVVAIPFLPKWYRGVATSAAAVAPVWIGLAVGVSADLLDGVAQRRDAEGYTVAVTRGGSAGMFLYVVTPALVVPIVALRAWSVSRRRTAPTVAGPVAPAAAPVERAG</sequence>
<protein>
    <submittedName>
        <fullName evidence="2">Uncharacterized protein</fullName>
    </submittedName>
</protein>
<evidence type="ECO:0000256" key="1">
    <source>
        <dbReference type="SAM" id="Phobius"/>
    </source>
</evidence>
<gene>
    <name evidence="2" type="ORF">GCM10009827_047420</name>
</gene>
<dbReference type="EMBL" id="BAAAQD010000009">
    <property type="protein sequence ID" value="GAA1525240.1"/>
    <property type="molecule type" value="Genomic_DNA"/>
</dbReference>
<proteinExistence type="predicted"/>